<evidence type="ECO:0000313" key="2">
    <source>
        <dbReference type="EMBL" id="TCL69119.1"/>
    </source>
</evidence>
<feature type="transmembrane region" description="Helical" evidence="1">
    <location>
        <begin position="6"/>
        <end position="25"/>
    </location>
</feature>
<comment type="caution">
    <text evidence="2">The sequence shown here is derived from an EMBL/GenBank/DDBJ whole genome shotgun (WGS) entry which is preliminary data.</text>
</comment>
<accession>A0A4R1RS38</accession>
<evidence type="ECO:0000256" key="1">
    <source>
        <dbReference type="SAM" id="Phobius"/>
    </source>
</evidence>
<dbReference type="EMBL" id="SLUP01000001">
    <property type="protein sequence ID" value="TCL69119.1"/>
    <property type="molecule type" value="Genomic_DNA"/>
</dbReference>
<evidence type="ECO:0000313" key="3">
    <source>
        <dbReference type="Proteomes" id="UP000295455"/>
    </source>
</evidence>
<protein>
    <submittedName>
        <fullName evidence="2">Uncharacterized protein</fullName>
    </submittedName>
</protein>
<keyword evidence="1" id="KW-0472">Membrane</keyword>
<dbReference type="Proteomes" id="UP000295455">
    <property type="component" value="Unassembled WGS sequence"/>
</dbReference>
<keyword evidence="1" id="KW-1133">Transmembrane helix</keyword>
<proteinExistence type="predicted"/>
<organism evidence="2 3">
    <name type="scientific">Mariniflexile fucanivorans</name>
    <dbReference type="NCBI Taxonomy" id="264023"/>
    <lineage>
        <taxon>Bacteria</taxon>
        <taxon>Pseudomonadati</taxon>
        <taxon>Bacteroidota</taxon>
        <taxon>Flavobacteriia</taxon>
        <taxon>Flavobacteriales</taxon>
        <taxon>Flavobacteriaceae</taxon>
        <taxon>Mariniflexile</taxon>
    </lineage>
</organism>
<dbReference type="AlphaFoldDB" id="A0A4R1RS38"/>
<dbReference type="RefSeq" id="WP_132214616.1">
    <property type="nucleotide sequence ID" value="NZ_OX156936.1"/>
</dbReference>
<keyword evidence="3" id="KW-1185">Reference proteome</keyword>
<reference evidence="2 3" key="1">
    <citation type="submission" date="2019-03" db="EMBL/GenBank/DDBJ databases">
        <title>Genomic Encyclopedia of Type Strains, Phase IV (KMG-IV): sequencing the most valuable type-strain genomes for metagenomic binning, comparative biology and taxonomic classification.</title>
        <authorList>
            <person name="Goeker M."/>
        </authorList>
    </citation>
    <scope>NUCLEOTIDE SEQUENCE [LARGE SCALE GENOMIC DNA]</scope>
    <source>
        <strain evidence="2 3">DSM 18792</strain>
    </source>
</reference>
<name>A0A4R1RS38_9FLAO</name>
<gene>
    <name evidence="2" type="ORF">EV196_101551</name>
</gene>
<dbReference type="OrthoDB" id="1436593at2"/>
<sequence>MKISLIFISTILVLSVVLPFLLFVYNGAKNTVSVKKQAEAIIKGNGLVYSLKEVWRKNFIGISTDNKAITHIKFNSDKSKTINDINLIEVKACNIIKSYQNGANKSQSLKSLALEFIYKTSGKPNTIVSFFDVDDDLTEDFELQRIEKWQALIKNAIIAQPNLKLAS</sequence>
<keyword evidence="1" id="KW-0812">Transmembrane</keyword>